<dbReference type="AlphaFoldDB" id="A0A0U3B0S4"/>
<gene>
    <name evidence="1" type="ORF">AT746_18165</name>
</gene>
<keyword evidence="2" id="KW-1185">Reference proteome</keyword>
<dbReference type="STRING" id="1526571.AT746_18165"/>
<dbReference type="OrthoDB" id="5342505at2"/>
<evidence type="ECO:0008006" key="3">
    <source>
        <dbReference type="Google" id="ProtNLM"/>
    </source>
</evidence>
<reference evidence="1 2" key="1">
    <citation type="submission" date="2015-12" db="EMBL/GenBank/DDBJ databases">
        <title>Complete genome of Lacimicrobium alkaliphilum KCTC 32984.</title>
        <authorList>
            <person name="Kim S.-G."/>
            <person name="Lee Y.-J."/>
        </authorList>
    </citation>
    <scope>NUCLEOTIDE SEQUENCE [LARGE SCALE GENOMIC DNA]</scope>
    <source>
        <strain evidence="1 2">YelD216</strain>
    </source>
</reference>
<dbReference type="InterPro" id="IPR014955">
    <property type="entry name" value="DUF1826"/>
</dbReference>
<evidence type="ECO:0000313" key="2">
    <source>
        <dbReference type="Proteomes" id="UP000068447"/>
    </source>
</evidence>
<dbReference type="Proteomes" id="UP000068447">
    <property type="component" value="Chromosome"/>
</dbReference>
<proteinExistence type="predicted"/>
<dbReference type="EMBL" id="CP013650">
    <property type="protein sequence ID" value="ALS99999.1"/>
    <property type="molecule type" value="Genomic_DNA"/>
</dbReference>
<dbReference type="RefSeq" id="WP_062483342.1">
    <property type="nucleotide sequence ID" value="NZ_CP013650.1"/>
</dbReference>
<accession>A0A0U3B0S4</accession>
<dbReference type="Pfam" id="PF08856">
    <property type="entry name" value="DUF1826"/>
    <property type="match status" value="1"/>
</dbReference>
<sequence length="216" mass="23514">MSMQIGSLSPCYQRSSCAEVLSAIFARDTNLCVWQRALPDNLQNYVSILQSQTQYLNLTRQVSAQSVTTLLSPCLPEAEGKAAFIEDIRLLTEMLICLFDCQYAGLRLRLLDGAMCPRFHTDKLICRMLCSYNTLGTQWLGNAAIDRSKLGHGSGGLDDAHSGLYSDTTAVCNATAGDVLLLKGEAWPDNEGGGVVHRSPAVPDGTKRLLLTLDPM</sequence>
<dbReference type="KEGG" id="lal:AT746_18165"/>
<organism evidence="1 2">
    <name type="scientific">Lacimicrobium alkaliphilum</name>
    <dbReference type="NCBI Taxonomy" id="1526571"/>
    <lineage>
        <taxon>Bacteria</taxon>
        <taxon>Pseudomonadati</taxon>
        <taxon>Pseudomonadota</taxon>
        <taxon>Gammaproteobacteria</taxon>
        <taxon>Alteromonadales</taxon>
        <taxon>Alteromonadaceae</taxon>
        <taxon>Lacimicrobium</taxon>
    </lineage>
</organism>
<evidence type="ECO:0000313" key="1">
    <source>
        <dbReference type="EMBL" id="ALS99999.1"/>
    </source>
</evidence>
<protein>
    <recommendedName>
        <fullName evidence="3">Succinylglutamate desuccinylase</fullName>
    </recommendedName>
</protein>
<name>A0A0U3B0S4_9ALTE</name>